<dbReference type="GO" id="GO:0000289">
    <property type="term" value="P:nuclear-transcribed mRNA poly(A) tail shortening"/>
    <property type="evidence" value="ECO:0007669"/>
    <property type="project" value="TreeGrafter"/>
</dbReference>
<dbReference type="InterPro" id="IPR036397">
    <property type="entry name" value="RNaseH_sf"/>
</dbReference>
<dbReference type="Proteomes" id="UP000235672">
    <property type="component" value="Unassembled WGS sequence"/>
</dbReference>
<dbReference type="GO" id="GO:1990432">
    <property type="term" value="P:siRNA 3'-end processing"/>
    <property type="evidence" value="ECO:0007669"/>
    <property type="project" value="TreeGrafter"/>
</dbReference>
<dbReference type="GO" id="GO:0003723">
    <property type="term" value="F:RNA binding"/>
    <property type="evidence" value="ECO:0007669"/>
    <property type="project" value="TreeGrafter"/>
</dbReference>
<dbReference type="PANTHER" id="PTHR15092:SF22">
    <property type="entry name" value="POLY(A)-SPECIFIC RIBONUCLEASE PNLDC1"/>
    <property type="match status" value="1"/>
</dbReference>
<proteinExistence type="inferred from homology"/>
<evidence type="ECO:0000256" key="1">
    <source>
        <dbReference type="ARBA" id="ARBA00008372"/>
    </source>
</evidence>
<organism evidence="3 4">
    <name type="scientific">Hyaloscypha hepaticicola</name>
    <dbReference type="NCBI Taxonomy" id="2082293"/>
    <lineage>
        <taxon>Eukaryota</taxon>
        <taxon>Fungi</taxon>
        <taxon>Dikarya</taxon>
        <taxon>Ascomycota</taxon>
        <taxon>Pezizomycotina</taxon>
        <taxon>Leotiomycetes</taxon>
        <taxon>Helotiales</taxon>
        <taxon>Hyaloscyphaceae</taxon>
        <taxon>Hyaloscypha</taxon>
    </lineage>
</organism>
<comment type="similarity">
    <text evidence="1">Belongs to the CAF1 family.</text>
</comment>
<dbReference type="GO" id="GO:0005634">
    <property type="term" value="C:nucleus"/>
    <property type="evidence" value="ECO:0007669"/>
    <property type="project" value="TreeGrafter"/>
</dbReference>
<dbReference type="Pfam" id="PF04857">
    <property type="entry name" value="CAF1"/>
    <property type="match status" value="1"/>
</dbReference>
<name>A0A2J6PZL5_9HELO</name>
<dbReference type="EMBL" id="KZ613489">
    <property type="protein sequence ID" value="PMD19394.1"/>
    <property type="molecule type" value="Genomic_DNA"/>
</dbReference>
<dbReference type="PANTHER" id="PTHR15092">
    <property type="entry name" value="POLY A -SPECIFIC RIBONUCLEASE/TARGET OF EGR1, MEMBER 1"/>
    <property type="match status" value="1"/>
</dbReference>
<dbReference type="SUPFAM" id="SSF53098">
    <property type="entry name" value="Ribonuclease H-like"/>
    <property type="match status" value="1"/>
</dbReference>
<evidence type="ECO:0000313" key="3">
    <source>
        <dbReference type="EMBL" id="PMD19394.1"/>
    </source>
</evidence>
<dbReference type="GO" id="GO:1990431">
    <property type="term" value="P:priRNA 3'-end processing"/>
    <property type="evidence" value="ECO:0007669"/>
    <property type="project" value="TreeGrafter"/>
</dbReference>
<dbReference type="STRING" id="1745343.A0A2J6PZL5"/>
<protein>
    <submittedName>
        <fullName evidence="3">CAF1-domain-containing protein</fullName>
    </submittedName>
</protein>
<accession>A0A2J6PZL5</accession>
<dbReference type="InterPro" id="IPR006941">
    <property type="entry name" value="RNase_CAF1"/>
</dbReference>
<dbReference type="GO" id="GO:0000175">
    <property type="term" value="F:3'-5'-RNA exonuclease activity"/>
    <property type="evidence" value="ECO:0007669"/>
    <property type="project" value="TreeGrafter"/>
</dbReference>
<feature type="region of interest" description="Disordered" evidence="2">
    <location>
        <begin position="496"/>
        <end position="526"/>
    </location>
</feature>
<evidence type="ECO:0000313" key="4">
    <source>
        <dbReference type="Proteomes" id="UP000235672"/>
    </source>
</evidence>
<reference evidence="3 4" key="1">
    <citation type="submission" date="2016-05" db="EMBL/GenBank/DDBJ databases">
        <title>A degradative enzymes factory behind the ericoid mycorrhizal symbiosis.</title>
        <authorList>
            <consortium name="DOE Joint Genome Institute"/>
            <person name="Martino E."/>
            <person name="Morin E."/>
            <person name="Grelet G."/>
            <person name="Kuo A."/>
            <person name="Kohler A."/>
            <person name="Daghino S."/>
            <person name="Barry K."/>
            <person name="Choi C."/>
            <person name="Cichocki N."/>
            <person name="Clum A."/>
            <person name="Copeland A."/>
            <person name="Hainaut M."/>
            <person name="Haridas S."/>
            <person name="Labutti K."/>
            <person name="Lindquist E."/>
            <person name="Lipzen A."/>
            <person name="Khouja H.-R."/>
            <person name="Murat C."/>
            <person name="Ohm R."/>
            <person name="Olson A."/>
            <person name="Spatafora J."/>
            <person name="Veneault-Fourrey C."/>
            <person name="Henrissat B."/>
            <person name="Grigoriev I."/>
            <person name="Martin F."/>
            <person name="Perotto S."/>
        </authorList>
    </citation>
    <scope>NUCLEOTIDE SEQUENCE [LARGE SCALE GENOMIC DNA]</scope>
    <source>
        <strain evidence="3 4">UAMH 7357</strain>
    </source>
</reference>
<gene>
    <name evidence="3" type="ORF">NA56DRAFT_705564</name>
</gene>
<dbReference type="OrthoDB" id="1432093at2759"/>
<dbReference type="Gene3D" id="3.30.420.10">
    <property type="entry name" value="Ribonuclease H-like superfamily/Ribonuclease H"/>
    <property type="match status" value="1"/>
</dbReference>
<sequence>MEVDQERFRKELLPILRNIANAAFVAIDLEMSGISTRPKFSSGDRSHDVGKSTLEQQYQEMKSAAEIFQVLQIGITCVEVDPEKEFYLARPYNFNVTPLSVDAAEEKKVGDLRLERVFSFSSISSGFLHSKKFDFGKVFTHGIPYLSRDEEAACREEYNQRADIFAKLPYIPIRLDEPNTLAFYRRARRTIRDWLRNPTPGAPTVNVGNPDGPLNGYQRRLVYQLIRDEFPALKCMPRNDGAFMQVRVLDHEKEAQYQAKKLIEHNDKIAKQKGLTWIFEALVGGDLSGIQPEWFASTSSDKLEDQLPYIKVELAQIIAILQKKKHILVGHNVFTDLGFLYKTFIGKLPATVKNFQAEIHELFPTIFDTKYLLTHDNDSMNPRADLKDLLAPFRKVHVPLVVLHEDHTAYGAPLGKEHEAGFDSWMTAELFVKSSAKLFSTSSRRVRATKMPAYVSDAESSSSIYGSTQKVRGNLSFEKYPSKSVGPSISYDEAKGYYSDEEDDDPDGGALIDLRSATPSPKKINRPLGALNGGVKPFFPTSFQNQSNTSARLGSFINGFNHAGSFNAGSFNAGSFNAGSFNAGSLNASYFNAGLLSGHTTSSPAKGNVNAYPGSSSFMPTLPLNPQAGYFGTFHTGNFWNGPLSATPMSPYPTVATGTGVSGGGALVNAQDYFGSAMIQAPVPWQGTALKRPSLTPAQAPTYFPPTIMQDNLPPSYHARQLNASAIALQGNDAETDAAQQEAAVQPFIPPFQHPCWRRFANKLRVYGVEGGLCKLA</sequence>
<keyword evidence="4" id="KW-1185">Reference proteome</keyword>
<dbReference type="AlphaFoldDB" id="A0A2J6PZL5"/>
<evidence type="ECO:0000256" key="2">
    <source>
        <dbReference type="SAM" id="MobiDB-lite"/>
    </source>
</evidence>
<dbReference type="InterPro" id="IPR012337">
    <property type="entry name" value="RNaseH-like_sf"/>
</dbReference>
<dbReference type="InterPro" id="IPR051181">
    <property type="entry name" value="CAF1_poly(A)_ribonucleases"/>
</dbReference>